<keyword evidence="2" id="KW-1185">Reference proteome</keyword>
<name>A0ACC1N934_9HYPO</name>
<organism evidence="1 2">
    <name type="scientific">Zarea fungicola</name>
    <dbReference type="NCBI Taxonomy" id="93591"/>
    <lineage>
        <taxon>Eukaryota</taxon>
        <taxon>Fungi</taxon>
        <taxon>Dikarya</taxon>
        <taxon>Ascomycota</taxon>
        <taxon>Pezizomycotina</taxon>
        <taxon>Sordariomycetes</taxon>
        <taxon>Hypocreomycetidae</taxon>
        <taxon>Hypocreales</taxon>
        <taxon>Cordycipitaceae</taxon>
        <taxon>Zarea</taxon>
    </lineage>
</organism>
<gene>
    <name evidence="1" type="ORF">NQ176_g5785</name>
</gene>
<proteinExistence type="predicted"/>
<comment type="caution">
    <text evidence="1">The sequence shown here is derived from an EMBL/GenBank/DDBJ whole genome shotgun (WGS) entry which is preliminary data.</text>
</comment>
<evidence type="ECO:0000313" key="2">
    <source>
        <dbReference type="Proteomes" id="UP001143910"/>
    </source>
</evidence>
<dbReference type="EMBL" id="JANJQO010000767">
    <property type="protein sequence ID" value="KAJ2974958.1"/>
    <property type="molecule type" value="Genomic_DNA"/>
</dbReference>
<accession>A0ACC1N934</accession>
<dbReference type="Proteomes" id="UP001143910">
    <property type="component" value="Unassembled WGS sequence"/>
</dbReference>
<evidence type="ECO:0000313" key="1">
    <source>
        <dbReference type="EMBL" id="KAJ2974958.1"/>
    </source>
</evidence>
<reference evidence="1" key="1">
    <citation type="submission" date="2022-08" db="EMBL/GenBank/DDBJ databases">
        <title>Genome Sequence of Lecanicillium fungicola.</title>
        <authorList>
            <person name="Buettner E."/>
        </authorList>
    </citation>
    <scope>NUCLEOTIDE SEQUENCE</scope>
    <source>
        <strain evidence="1">Babe33</strain>
    </source>
</reference>
<sequence>MTVVKHDPIAIVGIGCRFPGDITSAKGFWDALCRGLVQTGDIPAERFDSSSFCDQDPRKYGSIKSNKGGFLRDITAFDADFFGIYPAEASRMDPQQRLALEASVHAIEDSGTTLQDVEGTRTGVFFGHFLSDHVAIQTTVDQRDNLSPHVAMGISNCSIANRVSHRLDLQGPSLTVDTACSSSLVALHLACQSIWSSESDTALAGGVNAILRPESNMVMSKAGFLSKDGTCKSFDASADGYVRSEGVGAVYLKPLRYALRDKDRVYAVVRGSLVNQDGHTLEGFTVPSLKAQTTLLQSLYHRSAIDVAKVWYVEAHGPGTVVGDPIEANALGGYLGRARTDSDQDLWIGSLKGNFGHLEGAAGIAGFIKAALIAFHKIIPPQANHKTPNPSIDFQSLRLKIPLENVQASPLQRVLVGVNSFGAGGTNAHAILEGLTDPAAATPVSPSRPAHVFLLSARSAPALQMAATELASHIRHERPALNDVAYTLNMRRTQHQHTAVISASCTEDLCSQLDKLASAEATKDVLTIQRRSNLPPKIAFVFSGQGGQWLGMGASLMQREPVFRQALEAFDNLFESLAGFSVIAEISVNADSSRLNQTYVVQPAIAAVQIGIARMLMSYGVEPDAITGHSIGEVAAAHVAGALTLWQAVQVIYLRSSIQSKAAGTGSMLAVGLSLRGAEEAIARHKLQGSVEVAALNGPKLSTISGNTTDLETLADRLNELGIFARSVNVEVPYHSRFMDPLKAELVQSLSAFRGSQTEILLYSTVSTAVEPGTHLTGEYWFENVRKPVRYTETVARMLEDGYNFLIEIGPHPVLVSGTREIADGAKLTVQAFPTMVRGNDIEPLARLLGAAKVFGIGVDIDSYNGGGGSFIDLPLYPFQRKSYWFEHPEASRRRIAYARHPFLGDATSLTDDQRTQLRLRLSTGALPFLAEHVVDNALIFPMTGHLEAAYLAAKECLAKQDGVWLQDIQFNHPVILQPPEEFAPQVMLEVTSSANDYVVASRPADSASNAAWQMCSRGRMNHVDSPPNNGTPGDMNQSRTRIQAGVRVDAKLFYKALDRSGLRYGDAFRAIQGMWRLGDEIFSHVQLPSVYHGEAARFRFHPALLDACLHSLFADVHHFGDAGMVFLPYHVKAVQIFDANGAVTAYSHILVTSRDDDLVHCNATIYGEDGQTLAVATGLTMKRVKGRRTNHSPEHRICFQPESSQTIVHKRAEVEFANILLLDLHLAGSQWSLPLIKAFPNASLHRANPCSVADSWNDNNWRFQLDRRALVVFTAITTNDHNPDMALADFVFSTLLRISRWIYEQRGACTFIVLTKGGAMTPVDSQCDPLASSIEAAVRVMGIEFPRARIRVVDLSLDEESQDIALLDEEFRTIRLGREDTMVAIRTGQRFFRTIVAAGSNEDDAKEEHLVPARGGSYCCERDDKSASLGGVLLQEKHLQVPGPNDVAIEVHAAGLNFKDVMNGLNLLGGAATAGGLASQQLGLEVAGRIVEKGAMVNDVDIGTMVMARVSRGLAGRVVVNHNLTAPIPSSLSPTEAACVPVAYITAYYALVYLGRLAPGESVLIHSAAGGVGMAAVHIAKLFGSRVYGTASNASRRAKVLELGVEAVFDSRSPSFHDEIKKATGGLGVDLVLNSLSGPLFLQSIRCLAPFGRFLEIGKTDIYRNMRLGLEQLGDNCSFYAVDVDRLALQRPKLHHRMLTAVHILFENGQLPPPQVTRFPITKLSEALKLLSSSNAIGKIAVEMPENAQVQVAASSTLKLRSDRSYLITGGTSGLGLHIGAFLVERGARHLILASRSGTKTGEDEAIIVRMKQKGANITITKVDVSDAASVAELFEPIRGYPPIVGVVHCAGVVQDAMTYENTMTAHRNVFQPKALGAWNLHAMSRSMNLDMFVMISSVSSAVGGAGKFSYAAANQFLDSLAHHRRGLGLAGLALNLGVLGDYAGMLKKTVSPERILEDLEMQGMSRISLPAVLSLFERTILRGETQRLAMSIDFSIFLKSYPHFFNNGLYSQLGSEREGVHDAGDQASMHKLSPQERVAVVADTLRTGLASIVGLEPSQISITEKIDQYGSDSLTLTQLRGVIIREFNVTFSLIRLFQGPTLEEIAVELHETFYKGGSSAQSPTNSIAQDASEFILGREFSTLSPGLIQGTGGRTGKLVVCFHAMGGGASQFYPFLSNCPEGISISAVQLPGRENRADEPIPGSLTEAVAGILSDLDRLGGPPDLFWGHSLGGIIAFEVIRALRRQGKQLPRLLITSTIAPQLARCLQRREQFLQMAAEDCSPEYVLATTLNVEGADFGRSILPMTRKDAPLLAGYEYHEEEMLNLPIFAVAGREDDIVYQDEVAGWKAQCRQFKMMNVEGGHWSLQRNEELLWKAINDLLSIQVV</sequence>
<protein>
    <submittedName>
        <fullName evidence="1">Uncharacterized protein</fullName>
    </submittedName>
</protein>